<gene>
    <name evidence="1" type="ORF">C4B59_02585</name>
</gene>
<sequence>MKSTKSLEFINTRNAMLATIIMFSVLFMILIMGMLIPLFADVVLDAGWFNNRTMLPTLLLALLLGVCLLLPGVPPTRILAMVAVVIVATILSGAVSPFNNTPIDVAAPVLLFATLAIVYRIIRLPKLTLRSISPHIIHIGIVLILVGIVVSTNMRIDGSTVIQNGEFGDYKGQPYSVKVTGISNQYEGAPYDEHPGSSYVTLIDFELYKGGTLIDHDAVKFITDYKWGQSYATNYVHRSLTEEVFITTKMVEGDYANLYMRTAPWITAVWGGILLMSLGIVLLMYSVRIEKEGAKAAETIKEREKEAKKDKSEKREKRGKRERSGKSEDKREGKDDIDGRYEDLLQKELSELKAR</sequence>
<name>A0AC61L5W0_9EURY</name>
<evidence type="ECO:0000313" key="2">
    <source>
        <dbReference type="Proteomes" id="UP000248329"/>
    </source>
</evidence>
<dbReference type="Proteomes" id="UP000248329">
    <property type="component" value="Unassembled WGS sequence"/>
</dbReference>
<reference evidence="1" key="1">
    <citation type="submission" date="2018-01" db="EMBL/GenBank/DDBJ databases">
        <authorList>
            <person name="Krukenberg V."/>
        </authorList>
    </citation>
    <scope>NUCLEOTIDE SEQUENCE</scope>
    <source>
        <strain evidence="1">E20ANME2</strain>
    </source>
</reference>
<comment type="caution">
    <text evidence="1">The sequence shown here is derived from an EMBL/GenBank/DDBJ whole genome shotgun (WGS) entry which is preliminary data.</text>
</comment>
<proteinExistence type="predicted"/>
<dbReference type="EMBL" id="PQXF01000003">
    <property type="protein sequence ID" value="PXF61758.1"/>
    <property type="molecule type" value="Genomic_DNA"/>
</dbReference>
<evidence type="ECO:0000313" key="1">
    <source>
        <dbReference type="EMBL" id="PXF61758.1"/>
    </source>
</evidence>
<organism evidence="1 2">
    <name type="scientific">Candidatus Methanogaster sp</name>
    <dbReference type="NCBI Taxonomy" id="3386292"/>
    <lineage>
        <taxon>Archaea</taxon>
        <taxon>Methanobacteriati</taxon>
        <taxon>Methanobacteriota</taxon>
        <taxon>Stenosarchaea group</taxon>
        <taxon>Methanomicrobia</taxon>
        <taxon>Methanosarcinales</taxon>
        <taxon>ANME-2 cluster</taxon>
        <taxon>Candidatus Methanogasteraceae</taxon>
        <taxon>Candidatus Methanogaster</taxon>
    </lineage>
</organism>
<protein>
    <submittedName>
        <fullName evidence="1">Uncharacterized protein</fullName>
    </submittedName>
</protein>
<accession>A0AC61L5W0</accession>